<dbReference type="PRINTS" id="PR00819">
    <property type="entry name" value="CBXCFQXSUPER"/>
</dbReference>
<dbReference type="InterPro" id="IPR003593">
    <property type="entry name" value="AAA+_ATPase"/>
</dbReference>
<evidence type="ECO:0000256" key="4">
    <source>
        <dbReference type="SAM" id="MobiDB-lite"/>
    </source>
</evidence>
<dbReference type="Pfam" id="PF00004">
    <property type="entry name" value="AAA"/>
    <property type="match status" value="2"/>
</dbReference>
<sequence length="1123" mass="125022">MDYFTPPASTSTGGDDIASQNGNKEALPDRELVKASVWADLEGLVGLQKVKDQFHDLEKRVDASRKQGVNLAQERFHIKFLGNPGTGQYQYVTPCSKTTFTLAWLLIDSPYAGKTTVARLYARFLYAAGVTQTLRFREISGALLVSQGIDQVAKVLSSGVVFIDEAYQLTASHVPGGRQILDVIHTHMENSIGGLVVIFAGYTKDMQSFGEHNSGLESRIPYRLEFEDFSSDELYTILKRKINQKWDGKMKIEAHQDDKEDESRYLRIVSNRLSRGRGNRGFGNARSVENQLDRTAARQARRLAAMHVPEEEKDYLLFTKEDLIGPSPMDVRFNSKAWDELQSLVGLQAFKKHIEVLIGRSESNFQREIMGYQPIADGLNGVFVGRPGTGKTTVAKLYGQIMADLGMLSHGEVVIKNPSDFVGEALGSSEAKTRTLLASTIGKVLIIDEAYGLCSGSTNSSNSQDSYRAAVIDTIVAEVQGSAGEDRCILLVGYERQMKELFRKANPGLGRRFNHENPFRFGNFTLGQLMEILALKMKQQQVHADEDTLEVARSVLERGLRHPKFANAAAVELCLQEAKQRCQARLQSTPLEKRDYSGKLIAEDFDPDCSLKADGYTSCKALLDGCVSQKVISQIENFQQQVLMAKLSGQTSFEDMVPTNFIFKGWPGKTTAARYMGEIYYNLGFLGSKDVVECSVADFIAEFVGQTRPKTRAQLDKAVGRVLVIDNAQQLIIGQYAQEALEEIMSSLSMSRYRGKMVVILAGYTDQMNMLLKSSGFASLFPNEVVFDDLAEDECLTLLERELTKTEVSAPFLLEQKSADYQRLRKYFRALSRGPFWGNAHDIKKLAKDMKQALFNSVFEANRDQFRDGQITELPPLPELSGKEALACTKKLIENRKSRCKDHHPGPNPVSEDLCLPKFECRYASAEDFASPPVLAISMMPAAFNLTQHRPAAMSWSHQFPQTGGGGMAATGPVLLITTHIVPGPALQPLLHTCDSLLYHKPESTQSVFEIEDDEAPLTQRATSDDAIIKAASEGEEASVGDRTATEAMKERDETVAERKRRLKMKYQFTEDIAVNTARALKDLGPCPCGYTWKRDLARHVCTGGTHYVYDGYLRDYMDTQGY</sequence>
<dbReference type="AlphaFoldDB" id="A0A9W8TBZ0"/>
<dbReference type="PANTHER" id="PTHR43392:SF2">
    <property type="entry name" value="AAA-TYPE ATPASE FAMILY PROTEIN _ ANKYRIN REPEAT FAMILY PROTEIN"/>
    <property type="match status" value="1"/>
</dbReference>
<name>A0A9W8TBZ0_9HYPO</name>
<dbReference type="InterPro" id="IPR003959">
    <property type="entry name" value="ATPase_AAA_core"/>
</dbReference>
<dbReference type="CDD" id="cd00009">
    <property type="entry name" value="AAA"/>
    <property type="match status" value="1"/>
</dbReference>
<dbReference type="SMART" id="SM00382">
    <property type="entry name" value="AAA"/>
    <property type="match status" value="2"/>
</dbReference>
<evidence type="ECO:0000256" key="3">
    <source>
        <dbReference type="ARBA" id="ARBA00022840"/>
    </source>
</evidence>
<dbReference type="PANTHER" id="PTHR43392">
    <property type="entry name" value="AAA-TYPE ATPASE FAMILY PROTEIN / ANKYRIN REPEAT FAMILY PROTEIN"/>
    <property type="match status" value="1"/>
</dbReference>
<dbReference type="SUPFAM" id="SSF52540">
    <property type="entry name" value="P-loop containing nucleoside triphosphate hydrolases"/>
    <property type="match status" value="3"/>
</dbReference>
<reference evidence="6" key="1">
    <citation type="submission" date="2022-10" db="EMBL/GenBank/DDBJ databases">
        <title>Tapping the CABI collections for fungal endophytes: first genome assemblies for Collariella, Neodidymelliopsis, Ascochyta clinopodiicola, Didymella pomorum, Didymosphaeria variabile, Neocosmospora piperis and Neocucurbitaria cava.</title>
        <authorList>
            <person name="Hill R."/>
        </authorList>
    </citation>
    <scope>NUCLEOTIDE SEQUENCE</scope>
    <source>
        <strain evidence="6">IMI 366586</strain>
    </source>
</reference>
<protein>
    <recommendedName>
        <fullName evidence="5">AAA+ ATPase domain-containing protein</fullName>
    </recommendedName>
</protein>
<comment type="caution">
    <text evidence="6">The sequence shown here is derived from an EMBL/GenBank/DDBJ whole genome shotgun (WGS) entry which is preliminary data.</text>
</comment>
<dbReference type="FunFam" id="3.40.50.300:FF:000216">
    <property type="entry name" value="Type VII secretion ATPase EccA"/>
    <property type="match status" value="1"/>
</dbReference>
<dbReference type="InterPro" id="IPR000641">
    <property type="entry name" value="CbxX/CfxQ"/>
</dbReference>
<keyword evidence="7" id="KW-1185">Reference proteome</keyword>
<gene>
    <name evidence="6" type="ORF">N0V84_011415</name>
</gene>
<evidence type="ECO:0000313" key="6">
    <source>
        <dbReference type="EMBL" id="KAJ4309602.1"/>
    </source>
</evidence>
<feature type="compositionally biased region" description="Polar residues" evidence="4">
    <location>
        <begin position="7"/>
        <end position="23"/>
    </location>
</feature>
<dbReference type="InterPro" id="IPR050773">
    <property type="entry name" value="CbxX/CfxQ_RuBisCO_ESX"/>
</dbReference>
<dbReference type="FunFam" id="1.10.8.60:FF:000160">
    <property type="entry name" value="WGS project CABT00000000 data, contig 2.55"/>
    <property type="match status" value="1"/>
</dbReference>
<keyword evidence="3" id="KW-0067">ATP-binding</keyword>
<dbReference type="Gene3D" id="3.40.50.300">
    <property type="entry name" value="P-loop containing nucleotide triphosphate hydrolases"/>
    <property type="match status" value="3"/>
</dbReference>
<feature type="domain" description="AAA+ ATPase" evidence="5">
    <location>
        <begin position="100"/>
        <end position="230"/>
    </location>
</feature>
<accession>A0A9W8TBZ0</accession>
<organism evidence="6 7">
    <name type="scientific">Fusarium piperis</name>
    <dbReference type="NCBI Taxonomy" id="1435070"/>
    <lineage>
        <taxon>Eukaryota</taxon>
        <taxon>Fungi</taxon>
        <taxon>Dikarya</taxon>
        <taxon>Ascomycota</taxon>
        <taxon>Pezizomycotina</taxon>
        <taxon>Sordariomycetes</taxon>
        <taxon>Hypocreomycetidae</taxon>
        <taxon>Hypocreales</taxon>
        <taxon>Nectriaceae</taxon>
        <taxon>Fusarium</taxon>
        <taxon>Fusarium solani species complex</taxon>
    </lineage>
</organism>
<dbReference type="OrthoDB" id="2423195at2759"/>
<dbReference type="GO" id="GO:0016887">
    <property type="term" value="F:ATP hydrolysis activity"/>
    <property type="evidence" value="ECO:0007669"/>
    <property type="project" value="InterPro"/>
</dbReference>
<evidence type="ECO:0000259" key="5">
    <source>
        <dbReference type="SMART" id="SM00382"/>
    </source>
</evidence>
<dbReference type="InterPro" id="IPR041627">
    <property type="entry name" value="AAA_lid_6"/>
</dbReference>
<dbReference type="Proteomes" id="UP001140502">
    <property type="component" value="Unassembled WGS sequence"/>
</dbReference>
<dbReference type="GO" id="GO:0005524">
    <property type="term" value="F:ATP binding"/>
    <property type="evidence" value="ECO:0007669"/>
    <property type="project" value="UniProtKB-KW"/>
</dbReference>
<evidence type="ECO:0000256" key="1">
    <source>
        <dbReference type="ARBA" id="ARBA00010378"/>
    </source>
</evidence>
<dbReference type="InterPro" id="IPR027417">
    <property type="entry name" value="P-loop_NTPase"/>
</dbReference>
<feature type="region of interest" description="Disordered" evidence="4">
    <location>
        <begin position="1"/>
        <end position="25"/>
    </location>
</feature>
<dbReference type="Gene3D" id="1.10.8.60">
    <property type="match status" value="2"/>
</dbReference>
<dbReference type="Pfam" id="PF17866">
    <property type="entry name" value="AAA_lid_6"/>
    <property type="match status" value="1"/>
</dbReference>
<proteinExistence type="inferred from homology"/>
<evidence type="ECO:0000313" key="7">
    <source>
        <dbReference type="Proteomes" id="UP001140502"/>
    </source>
</evidence>
<dbReference type="EMBL" id="JAPEUR010000424">
    <property type="protein sequence ID" value="KAJ4309602.1"/>
    <property type="molecule type" value="Genomic_DNA"/>
</dbReference>
<keyword evidence="2" id="KW-0547">Nucleotide-binding</keyword>
<feature type="domain" description="AAA+ ATPase" evidence="5">
    <location>
        <begin position="377"/>
        <end position="519"/>
    </location>
</feature>
<evidence type="ECO:0000256" key="2">
    <source>
        <dbReference type="ARBA" id="ARBA00022741"/>
    </source>
</evidence>
<comment type="similarity">
    <text evidence="1">Belongs to the CbxX/CfxQ family.</text>
</comment>